<evidence type="ECO:0000256" key="1">
    <source>
        <dbReference type="SAM" id="MobiDB-lite"/>
    </source>
</evidence>
<protein>
    <submittedName>
        <fullName evidence="2">Uncharacterized protein</fullName>
    </submittedName>
</protein>
<proteinExistence type="predicted"/>
<feature type="region of interest" description="Disordered" evidence="1">
    <location>
        <begin position="103"/>
        <end position="217"/>
    </location>
</feature>
<evidence type="ECO:0000313" key="2">
    <source>
        <dbReference type="EMBL" id="KAH6895108.1"/>
    </source>
</evidence>
<dbReference type="InterPro" id="IPR053203">
    <property type="entry name" value="Cisplatin_resist-associated"/>
</dbReference>
<dbReference type="InterPro" id="IPR022024">
    <property type="entry name" value="DUF3602"/>
</dbReference>
<gene>
    <name evidence="2" type="ORF">B0T10DRAFT_477081</name>
</gene>
<dbReference type="OrthoDB" id="3063476at2759"/>
<organism evidence="2 3">
    <name type="scientific">Thelonectria olida</name>
    <dbReference type="NCBI Taxonomy" id="1576542"/>
    <lineage>
        <taxon>Eukaryota</taxon>
        <taxon>Fungi</taxon>
        <taxon>Dikarya</taxon>
        <taxon>Ascomycota</taxon>
        <taxon>Pezizomycotina</taxon>
        <taxon>Sordariomycetes</taxon>
        <taxon>Hypocreomycetidae</taxon>
        <taxon>Hypocreales</taxon>
        <taxon>Nectriaceae</taxon>
        <taxon>Thelonectria</taxon>
    </lineage>
</organism>
<dbReference type="EMBL" id="JAGPYM010000004">
    <property type="protein sequence ID" value="KAH6895108.1"/>
    <property type="molecule type" value="Genomic_DNA"/>
</dbReference>
<accession>A0A9P8W9P2</accession>
<dbReference type="Proteomes" id="UP000777438">
    <property type="component" value="Unassembled WGS sequence"/>
</dbReference>
<feature type="compositionally biased region" description="Polar residues" evidence="1">
    <location>
        <begin position="112"/>
        <end position="125"/>
    </location>
</feature>
<dbReference type="AlphaFoldDB" id="A0A9P8W9P2"/>
<feature type="compositionally biased region" description="Basic and acidic residues" evidence="1">
    <location>
        <begin position="149"/>
        <end position="164"/>
    </location>
</feature>
<sequence>MGLVKNIREKKKKKEEVVSVVRQVSCPSSRSKKTSFPLALLPSNINQASQPVSPVDAIHPPFSHPPRHQQLLFTRRRCPSPAAAKPLPQTTVTSTTLKMLSSHGRGGAGNMADTSNLPKTTTKDLQTPVLKGSVVTTGRGGQGNMAKNSDPRETRKRQDVEAVPRRASSSVQHSGRGGAGNVFKEDEVELARKASNEGAVEDAPATKSKNWLFGKKN</sequence>
<evidence type="ECO:0000313" key="3">
    <source>
        <dbReference type="Proteomes" id="UP000777438"/>
    </source>
</evidence>
<keyword evidence="3" id="KW-1185">Reference proteome</keyword>
<name>A0A9P8W9P2_9HYPO</name>
<dbReference type="PANTHER" id="PTHR34693">
    <property type="entry name" value="PROTEIN PAR32"/>
    <property type="match status" value="1"/>
</dbReference>
<dbReference type="Pfam" id="PF12223">
    <property type="entry name" value="DUF3602"/>
    <property type="match status" value="1"/>
</dbReference>
<comment type="caution">
    <text evidence="2">The sequence shown here is derived from an EMBL/GenBank/DDBJ whole genome shotgun (WGS) entry which is preliminary data.</text>
</comment>
<feature type="compositionally biased region" description="Basic and acidic residues" evidence="1">
    <location>
        <begin position="183"/>
        <end position="195"/>
    </location>
</feature>
<reference evidence="2 3" key="1">
    <citation type="journal article" date="2021" name="Nat. Commun.">
        <title>Genetic determinants of endophytism in the Arabidopsis root mycobiome.</title>
        <authorList>
            <person name="Mesny F."/>
            <person name="Miyauchi S."/>
            <person name="Thiergart T."/>
            <person name="Pickel B."/>
            <person name="Atanasova L."/>
            <person name="Karlsson M."/>
            <person name="Huettel B."/>
            <person name="Barry K.W."/>
            <person name="Haridas S."/>
            <person name="Chen C."/>
            <person name="Bauer D."/>
            <person name="Andreopoulos W."/>
            <person name="Pangilinan J."/>
            <person name="LaButti K."/>
            <person name="Riley R."/>
            <person name="Lipzen A."/>
            <person name="Clum A."/>
            <person name="Drula E."/>
            <person name="Henrissat B."/>
            <person name="Kohler A."/>
            <person name="Grigoriev I.V."/>
            <person name="Martin F.M."/>
            <person name="Hacquard S."/>
        </authorList>
    </citation>
    <scope>NUCLEOTIDE SEQUENCE [LARGE SCALE GENOMIC DNA]</scope>
    <source>
        <strain evidence="2 3">MPI-CAGE-CH-0241</strain>
    </source>
</reference>
<dbReference type="PANTHER" id="PTHR34693:SF1">
    <property type="entry name" value="PROTEIN PAR32"/>
    <property type="match status" value="1"/>
</dbReference>